<protein>
    <recommendedName>
        <fullName evidence="1">HTH rpiR-type domain-containing protein</fullName>
    </recommendedName>
</protein>
<dbReference type="Proteomes" id="UP000294309">
    <property type="component" value="Chromosome"/>
</dbReference>
<dbReference type="InterPro" id="IPR000281">
    <property type="entry name" value="HTH_RpiR"/>
</dbReference>
<dbReference type="SUPFAM" id="SSF46689">
    <property type="entry name" value="Homeodomain-like"/>
    <property type="match status" value="1"/>
</dbReference>
<keyword evidence="3" id="KW-1185">Reference proteome</keyword>
<proteinExistence type="predicted"/>
<reference evidence="2 3" key="1">
    <citation type="submission" date="2019-03" db="EMBL/GenBank/DDBJ databases">
        <title>Complete genome sequence of Spiroplasma gladiatoris TG-1 (DSM 22552).</title>
        <authorList>
            <person name="Lin Y.-C."/>
            <person name="Chou L."/>
            <person name="Kuo C.-H."/>
        </authorList>
    </citation>
    <scope>NUCLEOTIDE SEQUENCE [LARGE SCALE GENOMIC DNA]</scope>
    <source>
        <strain evidence="2 3">TG-1</strain>
    </source>
</reference>
<name>A0A4P7AIN3_9MOLU</name>
<dbReference type="PANTHER" id="PTHR30514:SF10">
    <property type="entry name" value="MURR_RPIR FAMILY TRANSCRIPTIONAL REGULATOR"/>
    <property type="match status" value="1"/>
</dbReference>
<dbReference type="Pfam" id="PF01418">
    <property type="entry name" value="HTH_6"/>
    <property type="match status" value="1"/>
</dbReference>
<dbReference type="AlphaFoldDB" id="A0A4P7AIN3"/>
<dbReference type="GO" id="GO:0003677">
    <property type="term" value="F:DNA binding"/>
    <property type="evidence" value="ECO:0007669"/>
    <property type="project" value="InterPro"/>
</dbReference>
<feature type="domain" description="HTH rpiR-type" evidence="1">
    <location>
        <begin position="2"/>
        <end position="79"/>
    </location>
</feature>
<sequence length="264" mass="30757">MVSIYERIENLVKDNKNTTFKLIAKQILEDFNNGVFKSQNELADACYVSMSTITQFSKSALCEGYKELAIRLKIEYENAMIAPKKRDEIDYKELDTRSFEIINDWVLSYSDFILSLANQINTKKKIWLAPSFQTMPVARHFENILRNQGVDVHLMDSAINLELVRHVDFKDELILVIMTGRDTLTLSRILEYIEKITKNVYLITTNNHIEEIPEVEGWKKILINYSLSNDYKYRVQALITLFLLVSEKLDNTSYLNRFGNNSDS</sequence>
<dbReference type="Gene3D" id="1.10.10.10">
    <property type="entry name" value="Winged helix-like DNA-binding domain superfamily/Winged helix DNA-binding domain"/>
    <property type="match status" value="1"/>
</dbReference>
<accession>A0A4P7AIN3</accession>
<dbReference type="InterPro" id="IPR047640">
    <property type="entry name" value="RpiR-like"/>
</dbReference>
<dbReference type="InterPro" id="IPR036388">
    <property type="entry name" value="WH-like_DNA-bd_sf"/>
</dbReference>
<evidence type="ECO:0000259" key="1">
    <source>
        <dbReference type="PROSITE" id="PS51071"/>
    </source>
</evidence>
<dbReference type="InterPro" id="IPR009057">
    <property type="entry name" value="Homeodomain-like_sf"/>
</dbReference>
<gene>
    <name evidence="2" type="ORF">SGLAD_v1c04190</name>
</gene>
<dbReference type="GO" id="GO:0097367">
    <property type="term" value="F:carbohydrate derivative binding"/>
    <property type="evidence" value="ECO:0007669"/>
    <property type="project" value="InterPro"/>
</dbReference>
<dbReference type="RefSeq" id="WP_166739159.1">
    <property type="nucleotide sequence ID" value="NZ_CP038013.1"/>
</dbReference>
<dbReference type="EMBL" id="CP038013">
    <property type="protein sequence ID" value="QBQ07618.1"/>
    <property type="molecule type" value="Genomic_DNA"/>
</dbReference>
<organism evidence="2 3">
    <name type="scientific">Spiroplasma gladiatoris</name>
    <dbReference type="NCBI Taxonomy" id="2143"/>
    <lineage>
        <taxon>Bacteria</taxon>
        <taxon>Bacillati</taxon>
        <taxon>Mycoplasmatota</taxon>
        <taxon>Mollicutes</taxon>
        <taxon>Entomoplasmatales</taxon>
        <taxon>Spiroplasmataceae</taxon>
        <taxon>Spiroplasma</taxon>
    </lineage>
</organism>
<dbReference type="GO" id="GO:0003700">
    <property type="term" value="F:DNA-binding transcription factor activity"/>
    <property type="evidence" value="ECO:0007669"/>
    <property type="project" value="InterPro"/>
</dbReference>
<dbReference type="PANTHER" id="PTHR30514">
    <property type="entry name" value="GLUCOKINASE"/>
    <property type="match status" value="1"/>
</dbReference>
<dbReference type="KEGG" id="sgq:SGLAD_v1c04190"/>
<dbReference type="PROSITE" id="PS51071">
    <property type="entry name" value="HTH_RPIR"/>
    <property type="match status" value="1"/>
</dbReference>
<evidence type="ECO:0000313" key="3">
    <source>
        <dbReference type="Proteomes" id="UP000294309"/>
    </source>
</evidence>
<evidence type="ECO:0000313" key="2">
    <source>
        <dbReference type="EMBL" id="QBQ07618.1"/>
    </source>
</evidence>